<dbReference type="Pfam" id="PF00571">
    <property type="entry name" value="CBS"/>
    <property type="match status" value="2"/>
</dbReference>
<comment type="caution">
    <text evidence="4">The sequence shown here is derived from an EMBL/GenBank/DDBJ whole genome shotgun (WGS) entry which is preliminary data.</text>
</comment>
<dbReference type="InterPro" id="IPR000644">
    <property type="entry name" value="CBS_dom"/>
</dbReference>
<feature type="domain" description="CBS" evidence="3">
    <location>
        <begin position="13"/>
        <end position="76"/>
    </location>
</feature>
<keyword evidence="1 2" id="KW-0129">CBS domain</keyword>
<proteinExistence type="predicted"/>
<dbReference type="PANTHER" id="PTHR43080:SF2">
    <property type="entry name" value="CBS DOMAIN-CONTAINING PROTEIN"/>
    <property type="match status" value="1"/>
</dbReference>
<dbReference type="EMBL" id="SJPT01000004">
    <property type="protein sequence ID" value="TWU23387.1"/>
    <property type="molecule type" value="Genomic_DNA"/>
</dbReference>
<feature type="domain" description="CBS" evidence="3">
    <location>
        <begin position="85"/>
        <end position="147"/>
    </location>
</feature>
<dbReference type="PANTHER" id="PTHR43080">
    <property type="entry name" value="CBS DOMAIN-CONTAINING PROTEIN CBSX3, MITOCHONDRIAL"/>
    <property type="match status" value="1"/>
</dbReference>
<evidence type="ECO:0000313" key="4">
    <source>
        <dbReference type="EMBL" id="TWU23387.1"/>
    </source>
</evidence>
<reference evidence="4 5" key="1">
    <citation type="submission" date="2019-02" db="EMBL/GenBank/DDBJ databases">
        <title>Deep-cultivation of Planctomycetes and their phenomic and genomic characterization uncovers novel biology.</title>
        <authorList>
            <person name="Wiegand S."/>
            <person name="Jogler M."/>
            <person name="Boedeker C."/>
            <person name="Pinto D."/>
            <person name="Vollmers J."/>
            <person name="Rivas-Marin E."/>
            <person name="Kohn T."/>
            <person name="Peeters S.H."/>
            <person name="Heuer A."/>
            <person name="Rast P."/>
            <person name="Oberbeckmann S."/>
            <person name="Bunk B."/>
            <person name="Jeske O."/>
            <person name="Meyerdierks A."/>
            <person name="Storesund J.E."/>
            <person name="Kallscheuer N."/>
            <person name="Luecker S."/>
            <person name="Lage O.M."/>
            <person name="Pohl T."/>
            <person name="Merkel B.J."/>
            <person name="Hornburger P."/>
            <person name="Mueller R.-W."/>
            <person name="Bruemmer F."/>
            <person name="Labrenz M."/>
            <person name="Spormann A.M."/>
            <person name="Op Den Camp H."/>
            <person name="Overmann J."/>
            <person name="Amann R."/>
            <person name="Jetten M.S.M."/>
            <person name="Mascher T."/>
            <person name="Medema M.H."/>
            <person name="Devos D.P."/>
            <person name="Kaster A.-K."/>
            <person name="Ovreas L."/>
            <person name="Rohde M."/>
            <person name="Galperin M.Y."/>
            <person name="Jogler C."/>
        </authorList>
    </citation>
    <scope>NUCLEOTIDE SEQUENCE [LARGE SCALE GENOMIC DNA]</scope>
    <source>
        <strain evidence="4 5">Pla52o</strain>
    </source>
</reference>
<dbReference type="Proteomes" id="UP000316304">
    <property type="component" value="Unassembled WGS sequence"/>
</dbReference>
<evidence type="ECO:0000259" key="3">
    <source>
        <dbReference type="PROSITE" id="PS51371"/>
    </source>
</evidence>
<dbReference type="Gene3D" id="3.10.580.10">
    <property type="entry name" value="CBS-domain"/>
    <property type="match status" value="1"/>
</dbReference>
<evidence type="ECO:0000313" key="5">
    <source>
        <dbReference type="Proteomes" id="UP000316304"/>
    </source>
</evidence>
<dbReference type="InterPro" id="IPR051257">
    <property type="entry name" value="Diverse_CBS-Domain"/>
</dbReference>
<dbReference type="InterPro" id="IPR046342">
    <property type="entry name" value="CBS_dom_sf"/>
</dbReference>
<evidence type="ECO:0000256" key="2">
    <source>
        <dbReference type="PROSITE-ProRule" id="PRU00703"/>
    </source>
</evidence>
<dbReference type="SMART" id="SM00116">
    <property type="entry name" value="CBS"/>
    <property type="match status" value="2"/>
</dbReference>
<dbReference type="AlphaFoldDB" id="A0A5C6CI78"/>
<protein>
    <submittedName>
        <fullName evidence="4">Inosine 5'-monophosphate dehydrogenase</fullName>
    </submittedName>
</protein>
<dbReference type="SUPFAM" id="SSF54631">
    <property type="entry name" value="CBS-domain pair"/>
    <property type="match status" value="1"/>
</dbReference>
<sequence>MNIEPAPNAAEIMTSHIQTIGPAMKLDEIVTFLLKHQLSSVPVVDSQGEHQRLLGFLSESDCLEFMSNELFYGSPSPPQRAETIMKKHPVCVGSETDLFALTSIFTSHHYRHLPVVQDQNLLGIVSRRDILQSLDRYYRDWIRRKDVERFPVDVHQIINHRFIMG</sequence>
<dbReference type="OrthoDB" id="9807125at2"/>
<dbReference type="RefSeq" id="WP_146595101.1">
    <property type="nucleotide sequence ID" value="NZ_SJPT01000004.1"/>
</dbReference>
<keyword evidence="5" id="KW-1185">Reference proteome</keyword>
<organism evidence="4 5">
    <name type="scientific">Novipirellula galeiformis</name>
    <dbReference type="NCBI Taxonomy" id="2528004"/>
    <lineage>
        <taxon>Bacteria</taxon>
        <taxon>Pseudomonadati</taxon>
        <taxon>Planctomycetota</taxon>
        <taxon>Planctomycetia</taxon>
        <taxon>Pirellulales</taxon>
        <taxon>Pirellulaceae</taxon>
        <taxon>Novipirellula</taxon>
    </lineage>
</organism>
<gene>
    <name evidence="4" type="ORF">Pla52o_29230</name>
</gene>
<name>A0A5C6CI78_9BACT</name>
<dbReference type="PROSITE" id="PS51371">
    <property type="entry name" value="CBS"/>
    <property type="match status" value="2"/>
</dbReference>
<accession>A0A5C6CI78</accession>
<evidence type="ECO:0000256" key="1">
    <source>
        <dbReference type="ARBA" id="ARBA00023122"/>
    </source>
</evidence>